<feature type="domain" description="Pyridoxamine 5'-phosphate oxidase N-terminal" evidence="1">
    <location>
        <begin position="9"/>
        <end position="133"/>
    </location>
</feature>
<evidence type="ECO:0000313" key="2">
    <source>
        <dbReference type="EMBL" id="KAF5309063.1"/>
    </source>
</evidence>
<keyword evidence="3" id="KW-1185">Reference proteome</keyword>
<dbReference type="Gene3D" id="2.30.110.10">
    <property type="entry name" value="Electron Transport, Fmn-binding Protein, Chain A"/>
    <property type="match status" value="1"/>
</dbReference>
<sequence>MGKFYDEIPPHIFPWIQKQKMFWVATAPLSAQGHVHVSPKGFEGTFHVVDDKKVWYEDMSGSGVETIAHLRENGRMTIMFCAFEGAPQILRLFGTGTFHEFDSPDYNALIPMERRTPGSRAVIVLDIHKVGTSCGYSIPFFTFKEDRLLLHNVMAKKEIEDNKSATCSVDGDVQYPENGLRAYWKLKNLVSIDGLPALETAPASSKVFSVYTPRKTSSDGSSATTKINSLLGLVDAKLLTGVAIGVAASAVWSRVNRL</sequence>
<dbReference type="SUPFAM" id="SSF50475">
    <property type="entry name" value="FMN-binding split barrel"/>
    <property type="match status" value="1"/>
</dbReference>
<organism evidence="2 3">
    <name type="scientific">Psilocybe cf. subviscida</name>
    <dbReference type="NCBI Taxonomy" id="2480587"/>
    <lineage>
        <taxon>Eukaryota</taxon>
        <taxon>Fungi</taxon>
        <taxon>Dikarya</taxon>
        <taxon>Basidiomycota</taxon>
        <taxon>Agaricomycotina</taxon>
        <taxon>Agaricomycetes</taxon>
        <taxon>Agaricomycetidae</taxon>
        <taxon>Agaricales</taxon>
        <taxon>Agaricineae</taxon>
        <taxon>Strophariaceae</taxon>
        <taxon>Psilocybe</taxon>
    </lineage>
</organism>
<dbReference type="PANTHER" id="PTHR39336">
    <property type="entry name" value="PYRIDOXAMINE PHOSPHATE OXIDASE FAMILY PROTEIN (AFU_ORTHOLOGUE AFUA_6G11440)"/>
    <property type="match status" value="1"/>
</dbReference>
<gene>
    <name evidence="2" type="ORF">D9619_013581</name>
</gene>
<proteinExistence type="predicted"/>
<dbReference type="OrthoDB" id="539398at2759"/>
<reference evidence="2 3" key="1">
    <citation type="journal article" date="2020" name="ISME J.">
        <title>Uncovering the hidden diversity of litter-decomposition mechanisms in mushroom-forming fungi.</title>
        <authorList>
            <person name="Floudas D."/>
            <person name="Bentzer J."/>
            <person name="Ahren D."/>
            <person name="Johansson T."/>
            <person name="Persson P."/>
            <person name="Tunlid A."/>
        </authorList>
    </citation>
    <scope>NUCLEOTIDE SEQUENCE [LARGE SCALE GENOMIC DNA]</scope>
    <source>
        <strain evidence="2 3">CBS 101986</strain>
    </source>
</reference>
<accession>A0A8H5AQ50</accession>
<comment type="caution">
    <text evidence="2">The sequence shown here is derived from an EMBL/GenBank/DDBJ whole genome shotgun (WGS) entry which is preliminary data.</text>
</comment>
<dbReference type="AlphaFoldDB" id="A0A8H5AQ50"/>
<dbReference type="InterPro" id="IPR012349">
    <property type="entry name" value="Split_barrel_FMN-bd"/>
</dbReference>
<dbReference type="Proteomes" id="UP000567179">
    <property type="component" value="Unassembled WGS sequence"/>
</dbReference>
<protein>
    <recommendedName>
        <fullName evidence="1">Pyridoxamine 5'-phosphate oxidase N-terminal domain-containing protein</fullName>
    </recommendedName>
</protein>
<dbReference type="EMBL" id="JAACJJ010000062">
    <property type="protein sequence ID" value="KAF5309063.1"/>
    <property type="molecule type" value="Genomic_DNA"/>
</dbReference>
<name>A0A8H5AQ50_9AGAR</name>
<dbReference type="PANTHER" id="PTHR39336:SF1">
    <property type="entry name" value="PYRIDOXAMINE PHOSPHATE OXIDASE FAMILY PROTEIN (AFU_ORTHOLOGUE AFUA_6G11440)"/>
    <property type="match status" value="1"/>
</dbReference>
<dbReference type="Pfam" id="PF01243">
    <property type="entry name" value="PNPOx_N"/>
    <property type="match status" value="1"/>
</dbReference>
<evidence type="ECO:0000313" key="3">
    <source>
        <dbReference type="Proteomes" id="UP000567179"/>
    </source>
</evidence>
<dbReference type="InterPro" id="IPR011576">
    <property type="entry name" value="Pyridox_Oxase_N"/>
</dbReference>
<evidence type="ECO:0000259" key="1">
    <source>
        <dbReference type="Pfam" id="PF01243"/>
    </source>
</evidence>